<sequence>MELSVVCDTSTPQSPINEVASGGVALGGVALGALGGGRWGAARREQALGPGLVLMGGGRWGAARREQALGPGLGMLGGGQWGAARREQALGPWLVLMGGGRWGAARREQALGPGLVLMGGGRWGAARREQALGPGLGLLRETLWWWWRRIMWGIKRCVLARVLRDELGRRGGVSSSSVPSSLPFFIFLCLTLARRACRTAFLLSFSSSLLPRCSVVWKKPGQRRKRWKKINCLMILCLGLLGAHLDFSRLASCSDACCTSFRSRSDTPAFCLVHTLGFCPRHTNNNKNNNNNNNEYNKSLFGGVYCRPVQPKTYLDIDFGFNCGTRVVLAQFVLFELLLLPVQLSLQVHQLEEPNQEPSTMKRETITVILLLCSLALWCQPAKAGVTFLSPSQKPLSKGKPPRVGRQAMEFAQPLKDNDVRISAPFEIGFPMHEEEFEEYGPVLQKLWQHILGDTDETLTRDTFLHDVQKVIICISTVDDQGFLHGYSKPKLTLKHL</sequence>
<comment type="similarity">
    <text evidence="2">Belongs to the motilin family.</text>
</comment>
<evidence type="ECO:0000256" key="4">
    <source>
        <dbReference type="ARBA" id="ARBA00022702"/>
    </source>
</evidence>
<keyword evidence="3" id="KW-0964">Secreted</keyword>
<evidence type="ECO:0000259" key="5">
    <source>
        <dbReference type="Pfam" id="PF04643"/>
    </source>
</evidence>
<protein>
    <submittedName>
        <fullName evidence="6">Ghrelin</fullName>
    </submittedName>
</protein>
<dbReference type="Proteomes" id="UP001174136">
    <property type="component" value="Unassembled WGS sequence"/>
</dbReference>
<comment type="caution">
    <text evidence="6">The sequence shown here is derived from an EMBL/GenBank/DDBJ whole genome shotgun (WGS) entry which is preliminary data.</text>
</comment>
<keyword evidence="4" id="KW-0372">Hormone</keyword>
<reference evidence="6" key="1">
    <citation type="journal article" date="2023" name="Front. Mar. Sci.">
        <title>A new Merluccius polli reference genome to investigate the effects of global change in West African waters.</title>
        <authorList>
            <person name="Mateo J.L."/>
            <person name="Blanco-Fernandez C."/>
            <person name="Garcia-Vazquez E."/>
            <person name="Machado-Schiaffino G."/>
        </authorList>
    </citation>
    <scope>NUCLEOTIDE SEQUENCE</scope>
    <source>
        <strain evidence="6">C29</strain>
        <tissue evidence="6">Fin</tissue>
    </source>
</reference>
<evidence type="ECO:0000313" key="7">
    <source>
        <dbReference type="Proteomes" id="UP001174136"/>
    </source>
</evidence>
<evidence type="ECO:0000313" key="6">
    <source>
        <dbReference type="EMBL" id="KAK0148676.1"/>
    </source>
</evidence>
<gene>
    <name evidence="6" type="primary">ghrl</name>
    <name evidence="6" type="ORF">N1851_011006</name>
</gene>
<evidence type="ECO:0000256" key="2">
    <source>
        <dbReference type="ARBA" id="ARBA00006473"/>
    </source>
</evidence>
<dbReference type="GO" id="GO:0005179">
    <property type="term" value="F:hormone activity"/>
    <property type="evidence" value="ECO:0007669"/>
    <property type="project" value="UniProtKB-KW"/>
</dbReference>
<dbReference type="GO" id="GO:0005576">
    <property type="term" value="C:extracellular region"/>
    <property type="evidence" value="ECO:0007669"/>
    <property type="project" value="UniProtKB-SubCell"/>
</dbReference>
<comment type="subcellular location">
    <subcellularLocation>
        <location evidence="1">Secreted</location>
    </subcellularLocation>
</comment>
<dbReference type="Pfam" id="PF04643">
    <property type="entry name" value="Motilin_assoc"/>
    <property type="match status" value="1"/>
</dbReference>
<accession>A0AA47MZ12</accession>
<evidence type="ECO:0000256" key="1">
    <source>
        <dbReference type="ARBA" id="ARBA00004613"/>
    </source>
</evidence>
<dbReference type="InterPro" id="IPR006737">
    <property type="entry name" value="Motilin_assoc"/>
</dbReference>
<name>A0AA47MZ12_MERPO</name>
<proteinExistence type="inferred from homology"/>
<keyword evidence="7" id="KW-1185">Reference proteome</keyword>
<evidence type="ECO:0000256" key="3">
    <source>
        <dbReference type="ARBA" id="ARBA00022525"/>
    </source>
</evidence>
<dbReference type="AlphaFoldDB" id="A0AA47MZ12"/>
<feature type="domain" description="Motilin/ghrelin-associated peptide" evidence="5">
    <location>
        <begin position="419"/>
        <end position="457"/>
    </location>
</feature>
<organism evidence="6 7">
    <name type="scientific">Merluccius polli</name>
    <name type="common">Benguela hake</name>
    <name type="synonym">Merluccius cadenati</name>
    <dbReference type="NCBI Taxonomy" id="89951"/>
    <lineage>
        <taxon>Eukaryota</taxon>
        <taxon>Metazoa</taxon>
        <taxon>Chordata</taxon>
        <taxon>Craniata</taxon>
        <taxon>Vertebrata</taxon>
        <taxon>Euteleostomi</taxon>
        <taxon>Actinopterygii</taxon>
        <taxon>Neopterygii</taxon>
        <taxon>Teleostei</taxon>
        <taxon>Neoteleostei</taxon>
        <taxon>Acanthomorphata</taxon>
        <taxon>Zeiogadaria</taxon>
        <taxon>Gadariae</taxon>
        <taxon>Gadiformes</taxon>
        <taxon>Gadoidei</taxon>
        <taxon>Merlucciidae</taxon>
        <taxon>Merluccius</taxon>
    </lineage>
</organism>
<dbReference type="EMBL" id="JAOPHQ010002004">
    <property type="protein sequence ID" value="KAK0148676.1"/>
    <property type="molecule type" value="Genomic_DNA"/>
</dbReference>